<dbReference type="InterPro" id="IPR001433">
    <property type="entry name" value="OxRdtase_FAD/NAD-bd"/>
</dbReference>
<feature type="domain" description="FAD-binding FR-type" evidence="8">
    <location>
        <begin position="303"/>
        <end position="577"/>
    </location>
</feature>
<dbReference type="EMBL" id="BRYB01000832">
    <property type="protein sequence ID" value="GMI38568.1"/>
    <property type="molecule type" value="Genomic_DNA"/>
</dbReference>
<evidence type="ECO:0000256" key="2">
    <source>
        <dbReference type="ARBA" id="ARBA00001974"/>
    </source>
</evidence>
<dbReference type="Gene3D" id="2.40.30.10">
    <property type="entry name" value="Translation factors"/>
    <property type="match status" value="1"/>
</dbReference>
<proteinExistence type="predicted"/>
<evidence type="ECO:0000256" key="6">
    <source>
        <dbReference type="ARBA" id="ARBA00023002"/>
    </source>
</evidence>
<dbReference type="PROSITE" id="PS50902">
    <property type="entry name" value="FLAVODOXIN_LIKE"/>
    <property type="match status" value="1"/>
</dbReference>
<accession>A0ABQ6N378</accession>
<keyword evidence="5" id="KW-0521">NADP</keyword>
<dbReference type="InterPro" id="IPR008254">
    <property type="entry name" value="Flavodoxin/NO_synth"/>
</dbReference>
<evidence type="ECO:0000259" key="7">
    <source>
        <dbReference type="PROSITE" id="PS50902"/>
    </source>
</evidence>
<dbReference type="InterPro" id="IPR017938">
    <property type="entry name" value="Riboflavin_synthase-like_b-brl"/>
</dbReference>
<reference evidence="9 10" key="1">
    <citation type="journal article" date="2023" name="Commun. Biol.">
        <title>Genome analysis of Parmales, the sister group of diatoms, reveals the evolutionary specialization of diatoms from phago-mixotrophs to photoautotrophs.</title>
        <authorList>
            <person name="Ban H."/>
            <person name="Sato S."/>
            <person name="Yoshikawa S."/>
            <person name="Yamada K."/>
            <person name="Nakamura Y."/>
            <person name="Ichinomiya M."/>
            <person name="Sato N."/>
            <person name="Blanc-Mathieu R."/>
            <person name="Endo H."/>
            <person name="Kuwata A."/>
            <person name="Ogata H."/>
        </authorList>
    </citation>
    <scope>NUCLEOTIDE SEQUENCE [LARGE SCALE GENOMIC DNA]</scope>
</reference>
<evidence type="ECO:0000256" key="5">
    <source>
        <dbReference type="ARBA" id="ARBA00022857"/>
    </source>
</evidence>
<evidence type="ECO:0000313" key="10">
    <source>
        <dbReference type="Proteomes" id="UP001165060"/>
    </source>
</evidence>
<evidence type="ECO:0000256" key="4">
    <source>
        <dbReference type="ARBA" id="ARBA00022827"/>
    </source>
</evidence>
<dbReference type="InterPro" id="IPR039261">
    <property type="entry name" value="FNR_nucleotide-bd"/>
</dbReference>
<dbReference type="Gene3D" id="1.20.990.10">
    <property type="entry name" value="NADPH-cytochrome p450 Reductase, Chain A, domain 3"/>
    <property type="match status" value="1"/>
</dbReference>
<comment type="cofactor">
    <cofactor evidence="1">
        <name>FMN</name>
        <dbReference type="ChEBI" id="CHEBI:58210"/>
    </cofactor>
</comment>
<feature type="domain" description="Flavodoxin-like" evidence="7">
    <location>
        <begin position="21"/>
        <end position="198"/>
    </location>
</feature>
<dbReference type="Pfam" id="PF00175">
    <property type="entry name" value="NAD_binding_1"/>
    <property type="match status" value="1"/>
</dbReference>
<dbReference type="SUPFAM" id="SSF52343">
    <property type="entry name" value="Ferredoxin reductase-like, C-terminal NADP-linked domain"/>
    <property type="match status" value="1"/>
</dbReference>
<dbReference type="InterPro" id="IPR017927">
    <property type="entry name" value="FAD-bd_FR_type"/>
</dbReference>
<dbReference type="Gene3D" id="3.40.50.80">
    <property type="entry name" value="Nucleotide-binding domain of ferredoxin-NADP reductase (FNR) module"/>
    <property type="match status" value="1"/>
</dbReference>
<dbReference type="PANTHER" id="PTHR19384">
    <property type="entry name" value="NITRIC OXIDE SYNTHASE-RELATED"/>
    <property type="match status" value="1"/>
</dbReference>
<dbReference type="PRINTS" id="PR00371">
    <property type="entry name" value="FPNCR"/>
</dbReference>
<keyword evidence="4" id="KW-0274">FAD</keyword>
<comment type="cofactor">
    <cofactor evidence="2">
        <name>FAD</name>
        <dbReference type="ChEBI" id="CHEBI:57692"/>
    </cofactor>
</comment>
<dbReference type="InterPro" id="IPR029039">
    <property type="entry name" value="Flavoprotein-like_sf"/>
</dbReference>
<dbReference type="PANTHER" id="PTHR19384:SF10">
    <property type="entry name" value="NADPH-DEPENDENT DIFLAVIN OXIDOREDUCTASE 1"/>
    <property type="match status" value="1"/>
</dbReference>
<protein>
    <submittedName>
        <fullName evidence="9">Uncharacterized protein</fullName>
    </submittedName>
</protein>
<dbReference type="InterPro" id="IPR023173">
    <property type="entry name" value="NADPH_Cyt_P450_Rdtase_alpha"/>
</dbReference>
<evidence type="ECO:0000256" key="1">
    <source>
        <dbReference type="ARBA" id="ARBA00001917"/>
    </source>
</evidence>
<comment type="caution">
    <text evidence="9">The sequence shown here is derived from an EMBL/GenBank/DDBJ whole genome shotgun (WGS) entry which is preliminary data.</text>
</comment>
<dbReference type="SUPFAM" id="SSF63380">
    <property type="entry name" value="Riboflavin synthase domain-like"/>
    <property type="match status" value="1"/>
</dbReference>
<dbReference type="Pfam" id="PF00667">
    <property type="entry name" value="FAD_binding_1"/>
    <property type="match status" value="1"/>
</dbReference>
<dbReference type="Gene3D" id="3.40.50.360">
    <property type="match status" value="1"/>
</dbReference>
<dbReference type="SUPFAM" id="SSF52218">
    <property type="entry name" value="Flavoproteins"/>
    <property type="match status" value="1"/>
</dbReference>
<keyword evidence="10" id="KW-1185">Reference proteome</keyword>
<dbReference type="Proteomes" id="UP001165060">
    <property type="component" value="Unassembled WGS sequence"/>
</dbReference>
<evidence type="ECO:0000313" key="9">
    <source>
        <dbReference type="EMBL" id="GMI38568.1"/>
    </source>
</evidence>
<sequence length="731" mass="77796">MAAPLHPPASSPSSPPPNVLVTFFVSSASGKTHSLVSYLSRHLSEGLSLAQPSALRTETRPICDLFPHLYSSDSPPLPTPPSAPPSPPPISLSVIVISTTGQGSFNPDASSPPFLSPLLSPSAPPFPGPRRWCLFAVGDRSYGEDFCAAGRKLYSRLSQLTPPSPAPQPSLCPIGYGDSLTPNGGAMADLLRWSERHLVPAILLLAPGSSARPIVASLPKGASPADWRQLQASKRGGAAPPAFALSRSPLPPSPGRRRAGLEAFGGSLLPAHARAIGPGDRRPEDPQALVGAFYQYSPDTPPFAPLHARLVSSSRLTADDWYQDTRAISLCVSLPPSAPPSAAPPYVAGDVLVVLPSNPPALVDRLIGLLPPSLVSALGGAHAEFLITPSPESAASPRHRWPSPTTLHSLLRYAADLGYTGVDRDSLYHLSASVDLGHPTGLLQYKKLLDLTTPGGSALFEDYVVRERRNIADVLYDFSSVRENEGENALRLEELLAILKPMGPREYSIASSPAADSALRPDGTFSVDLCVAITKGVTKLGRKWVGGCSRYWLEAAADGEVGGSMRVWLRRGSFVKAADCPEKPVMCIGAGTGVAPLRGILRERARRRAGGEGAARDVLVFGARQRKKDFYYEREWGELPGLELITAFSQDQIERIYVQKVIAQAGGGDLIVQHLLVNKGCLAIAGGAKMASDVVKKIKEIMALRVEGGAHTIERLFVQLKRSGAFAVEAW</sequence>
<evidence type="ECO:0000259" key="8">
    <source>
        <dbReference type="PROSITE" id="PS51384"/>
    </source>
</evidence>
<keyword evidence="6" id="KW-0560">Oxidoreductase</keyword>
<gene>
    <name evidence="9" type="ORF">TeGR_g5588</name>
</gene>
<dbReference type="InterPro" id="IPR001709">
    <property type="entry name" value="Flavoprot_Pyr_Nucl_cyt_Rdtase"/>
</dbReference>
<evidence type="ECO:0000256" key="3">
    <source>
        <dbReference type="ARBA" id="ARBA00022630"/>
    </source>
</evidence>
<organism evidence="9 10">
    <name type="scientific">Tetraparma gracilis</name>
    <dbReference type="NCBI Taxonomy" id="2962635"/>
    <lineage>
        <taxon>Eukaryota</taxon>
        <taxon>Sar</taxon>
        <taxon>Stramenopiles</taxon>
        <taxon>Ochrophyta</taxon>
        <taxon>Bolidophyceae</taxon>
        <taxon>Parmales</taxon>
        <taxon>Triparmaceae</taxon>
        <taxon>Tetraparma</taxon>
    </lineage>
</organism>
<name>A0ABQ6N378_9STRA</name>
<keyword evidence="3" id="KW-0285">Flavoprotein</keyword>
<dbReference type="InterPro" id="IPR003097">
    <property type="entry name" value="CysJ-like_FAD-binding"/>
</dbReference>
<dbReference type="PROSITE" id="PS51384">
    <property type="entry name" value="FAD_FR"/>
    <property type="match status" value="1"/>
</dbReference>